<dbReference type="GO" id="GO:0006269">
    <property type="term" value="P:DNA replication, synthesis of primer"/>
    <property type="evidence" value="ECO:0007669"/>
    <property type="project" value="UniProtKB-UniRule"/>
</dbReference>
<evidence type="ECO:0000259" key="16">
    <source>
        <dbReference type="PROSITE" id="PS50880"/>
    </source>
</evidence>
<evidence type="ECO:0000256" key="6">
    <source>
        <dbReference type="ARBA" id="ARBA00022723"/>
    </source>
</evidence>
<comment type="subunit">
    <text evidence="12">Monomer. Interacts with DnaB.</text>
</comment>
<dbReference type="HAMAP" id="MF_00974">
    <property type="entry name" value="DNA_primase_DnaG"/>
    <property type="match status" value="1"/>
</dbReference>
<dbReference type="Proteomes" id="UP000460298">
    <property type="component" value="Unassembled WGS sequence"/>
</dbReference>
<evidence type="ECO:0000256" key="3">
    <source>
        <dbReference type="ARBA" id="ARBA00022679"/>
    </source>
</evidence>
<dbReference type="GO" id="GO:0005737">
    <property type="term" value="C:cytoplasm"/>
    <property type="evidence" value="ECO:0007669"/>
    <property type="project" value="TreeGrafter"/>
</dbReference>
<gene>
    <name evidence="12 17" type="primary">dnaG</name>
    <name evidence="17" type="ORF">F9K24_07765</name>
</gene>
<dbReference type="InterPro" id="IPR036977">
    <property type="entry name" value="DNA_primase_Znf_CHC2"/>
</dbReference>
<dbReference type="InterPro" id="IPR034151">
    <property type="entry name" value="TOPRIM_DnaG_bac"/>
</dbReference>
<dbReference type="InterPro" id="IPR006171">
    <property type="entry name" value="TOPRIM_dom"/>
</dbReference>
<dbReference type="InterPro" id="IPR037068">
    <property type="entry name" value="DNA_primase_core_N_sf"/>
</dbReference>
<dbReference type="Gene3D" id="3.90.580.10">
    <property type="entry name" value="Zinc finger, CHC2-type domain"/>
    <property type="match status" value="1"/>
</dbReference>
<reference evidence="17 18" key="1">
    <citation type="submission" date="2019-10" db="EMBL/GenBank/DDBJ databases">
        <title>Extracellular Electron Transfer in a Candidatus Methanoperedens spp. Enrichment Culture.</title>
        <authorList>
            <person name="Berger S."/>
            <person name="Rangel Shaw D."/>
            <person name="Berben T."/>
            <person name="In 'T Zandt M."/>
            <person name="Frank J."/>
            <person name="Reimann J."/>
            <person name="Jetten M.S.M."/>
            <person name="Welte C.U."/>
        </authorList>
    </citation>
    <scope>NUCLEOTIDE SEQUENCE [LARGE SCALE GENOMIC DNA]</scope>
    <source>
        <strain evidence="17">SB12</strain>
    </source>
</reference>
<keyword evidence="11 12" id="KW-0804">Transcription</keyword>
<dbReference type="EC" id="2.7.7.101" evidence="12"/>
<evidence type="ECO:0000256" key="9">
    <source>
        <dbReference type="ARBA" id="ARBA00022842"/>
    </source>
</evidence>
<proteinExistence type="inferred from homology"/>
<evidence type="ECO:0000256" key="1">
    <source>
        <dbReference type="ARBA" id="ARBA00022478"/>
    </source>
</evidence>
<dbReference type="SUPFAM" id="SSF56731">
    <property type="entry name" value="DNA primase core"/>
    <property type="match status" value="1"/>
</dbReference>
<dbReference type="PIRSF" id="PIRSF002811">
    <property type="entry name" value="DnaG"/>
    <property type="match status" value="1"/>
</dbReference>
<dbReference type="GO" id="GO:0003677">
    <property type="term" value="F:DNA binding"/>
    <property type="evidence" value="ECO:0007669"/>
    <property type="project" value="UniProtKB-KW"/>
</dbReference>
<dbReference type="CDD" id="cd03364">
    <property type="entry name" value="TOPRIM_DnaG_primases"/>
    <property type="match status" value="1"/>
</dbReference>
<dbReference type="Gene3D" id="3.90.980.10">
    <property type="entry name" value="DNA primase, catalytic core, N-terminal domain"/>
    <property type="match status" value="1"/>
</dbReference>
<feature type="coiled-coil region" evidence="15">
    <location>
        <begin position="569"/>
        <end position="596"/>
    </location>
</feature>
<evidence type="ECO:0000256" key="13">
    <source>
        <dbReference type="PIRNR" id="PIRNR002811"/>
    </source>
</evidence>
<feature type="domain" description="Toprim" evidence="16">
    <location>
        <begin position="249"/>
        <end position="331"/>
    </location>
</feature>
<dbReference type="EMBL" id="WBUI01000006">
    <property type="protein sequence ID" value="KAB2933235.1"/>
    <property type="molecule type" value="Genomic_DNA"/>
</dbReference>
<keyword evidence="7 12" id="KW-0863">Zinc-finger</keyword>
<dbReference type="AlphaFoldDB" id="A0A833LXJ2"/>
<dbReference type="GO" id="GO:0000428">
    <property type="term" value="C:DNA-directed RNA polymerase complex"/>
    <property type="evidence" value="ECO:0007669"/>
    <property type="project" value="UniProtKB-KW"/>
</dbReference>
<keyword evidence="10 12" id="KW-0238">DNA-binding</keyword>
<evidence type="ECO:0000256" key="14">
    <source>
        <dbReference type="PIRSR" id="PIRSR002811-1"/>
    </source>
</evidence>
<keyword evidence="3 12" id="KW-0808">Transferase</keyword>
<evidence type="ECO:0000256" key="7">
    <source>
        <dbReference type="ARBA" id="ARBA00022771"/>
    </source>
</evidence>
<dbReference type="SMART" id="SM00400">
    <property type="entry name" value="ZnF_CHCC"/>
    <property type="match status" value="1"/>
</dbReference>
<dbReference type="GO" id="GO:1990077">
    <property type="term" value="C:primosome complex"/>
    <property type="evidence" value="ECO:0007669"/>
    <property type="project" value="UniProtKB-KW"/>
</dbReference>
<evidence type="ECO:0000313" key="17">
    <source>
        <dbReference type="EMBL" id="KAB2933235.1"/>
    </source>
</evidence>
<comment type="domain">
    <text evidence="12">Contains an N-terminal zinc-binding domain, a central core domain that contains the primase activity, and a C-terminal DnaB-binding domain.</text>
</comment>
<comment type="catalytic activity">
    <reaction evidence="12">
        <text>ssDNA + n NTP = ssDNA/pppN(pN)n-1 hybrid + (n-1) diphosphate.</text>
        <dbReference type="EC" id="2.7.7.101"/>
    </reaction>
</comment>
<keyword evidence="1 12" id="KW-0240">DNA-directed RNA polymerase</keyword>
<dbReference type="PANTHER" id="PTHR30313">
    <property type="entry name" value="DNA PRIMASE"/>
    <property type="match status" value="1"/>
</dbReference>
<dbReference type="InterPro" id="IPR002694">
    <property type="entry name" value="Znf_CHC2"/>
</dbReference>
<dbReference type="InterPro" id="IPR013264">
    <property type="entry name" value="DNAG_N"/>
</dbReference>
<keyword evidence="6 12" id="KW-0479">Metal-binding</keyword>
<organism evidence="17 18">
    <name type="scientific">Leptonema illini</name>
    <dbReference type="NCBI Taxonomy" id="183"/>
    <lineage>
        <taxon>Bacteria</taxon>
        <taxon>Pseudomonadati</taxon>
        <taxon>Spirochaetota</taxon>
        <taxon>Spirochaetia</taxon>
        <taxon>Leptospirales</taxon>
        <taxon>Leptospiraceae</taxon>
        <taxon>Leptonema</taxon>
    </lineage>
</organism>
<dbReference type="InterPro" id="IPR030846">
    <property type="entry name" value="DnaG_bac"/>
</dbReference>
<keyword evidence="4 12" id="KW-0548">Nucleotidyltransferase</keyword>
<dbReference type="Gene3D" id="3.40.1360.10">
    <property type="match status" value="1"/>
</dbReference>
<dbReference type="SUPFAM" id="SSF57783">
    <property type="entry name" value="Zinc beta-ribbon"/>
    <property type="match status" value="1"/>
</dbReference>
<dbReference type="Pfam" id="PF01807">
    <property type="entry name" value="Zn_ribbon_DnaG"/>
    <property type="match status" value="1"/>
</dbReference>
<keyword evidence="5 12" id="KW-0235">DNA replication</keyword>
<protein>
    <recommendedName>
        <fullName evidence="12 13">DNA primase</fullName>
        <ecNumber evidence="12">2.7.7.101</ecNumber>
    </recommendedName>
</protein>
<evidence type="ECO:0000313" key="18">
    <source>
        <dbReference type="Proteomes" id="UP000460298"/>
    </source>
</evidence>
<comment type="function">
    <text evidence="12 13">RNA polymerase that catalyzes the synthesis of short RNA molecules used as primers for DNA polymerase during DNA replication.</text>
</comment>
<comment type="caution">
    <text evidence="17">The sequence shown here is derived from an EMBL/GenBank/DDBJ whole genome shotgun (WGS) entry which is preliminary data.</text>
</comment>
<evidence type="ECO:0000256" key="4">
    <source>
        <dbReference type="ARBA" id="ARBA00022695"/>
    </source>
</evidence>
<dbReference type="Pfam" id="PF13662">
    <property type="entry name" value="Toprim_4"/>
    <property type="match status" value="1"/>
</dbReference>
<keyword evidence="8 12" id="KW-0862">Zinc</keyword>
<comment type="similarity">
    <text evidence="12 13">Belongs to the DnaG primase family.</text>
</comment>
<comment type="cofactor">
    <cofactor evidence="12 13 14">
        <name>Zn(2+)</name>
        <dbReference type="ChEBI" id="CHEBI:29105"/>
    </cofactor>
    <text evidence="12 13 14">Binds 1 zinc ion per monomer.</text>
</comment>
<dbReference type="GO" id="GO:0003899">
    <property type="term" value="F:DNA-directed RNA polymerase activity"/>
    <property type="evidence" value="ECO:0007669"/>
    <property type="project" value="UniProtKB-UniRule"/>
</dbReference>
<dbReference type="InterPro" id="IPR050219">
    <property type="entry name" value="DnaG_primase"/>
</dbReference>
<keyword evidence="15" id="KW-0175">Coiled coil</keyword>
<dbReference type="GO" id="GO:0008270">
    <property type="term" value="F:zinc ion binding"/>
    <property type="evidence" value="ECO:0007669"/>
    <property type="project" value="UniProtKB-UniRule"/>
</dbReference>
<keyword evidence="9" id="KW-0460">Magnesium</keyword>
<dbReference type="FunFam" id="3.90.580.10:FF:000001">
    <property type="entry name" value="DNA primase"/>
    <property type="match status" value="1"/>
</dbReference>
<sequence length="621" mass="70149">MKEALKQRILDAVSIDQYIGRTVSLKKQGRYLKGLCPFHGEKSPSFTVTPEKGIYHCFGCGRSGDLFGFVMEKEGVPFPEAVEILANYAGIPLEEQGRSSDGGRERACLDLLSEARALFQDYLRGADGQTAMQYLLGRGIKPETIDTFRIGAAPADWRFFSDRHPDKEDLLIEAGLARKSENGRVYDFFRDRVIFPIEDMSDRCLGFGGRVLKPEDQPKYMNSPDSVVFHKGRVLYGLNRALPALRKNRRAILVEGYLDVIGLYEAGIEGAVAPLGTAFTDDHRSLIARYSDEMVIFLDGDRAGRTAAAKAARTMLAGNRTARMLFLPGGADPFDFSRSPDAASLFERMLEKAVPAHRFLLLNVLEEERLDSVFAKELPPVEYMDYISQSMQREAAHRRLTELGLETRKQAFLRLTALLLDLNDLDRNLLQDEAAQILGVDTATIRSELDKSQRPRMTHRREEPAAPVQRRVPETHLVRIERELMAYLFLNPTLFPVVHQTLGDLAFEDPSSETLWRILENRTLSAQPWTGDPAEMAQFPASVRDLFLPIVLKHRESKTDKITREILLELSIKHSLERVERELKEKESEIKFADDPGPLVLAMHGLQKEKLRLKSLLRGGV</sequence>
<evidence type="ECO:0000256" key="15">
    <source>
        <dbReference type="SAM" id="Coils"/>
    </source>
</evidence>
<feature type="zinc finger region" description="CHC2-type" evidence="12 14">
    <location>
        <begin position="36"/>
        <end position="60"/>
    </location>
</feature>
<dbReference type="SMART" id="SM00493">
    <property type="entry name" value="TOPRIM"/>
    <property type="match status" value="1"/>
</dbReference>
<evidence type="ECO:0000256" key="8">
    <source>
        <dbReference type="ARBA" id="ARBA00022833"/>
    </source>
</evidence>
<accession>A0A833LXJ2</accession>
<evidence type="ECO:0000256" key="10">
    <source>
        <dbReference type="ARBA" id="ARBA00023125"/>
    </source>
</evidence>
<dbReference type="InterPro" id="IPR006295">
    <property type="entry name" value="DNA_primase_DnaG"/>
</dbReference>
<dbReference type="Pfam" id="PF08275">
    <property type="entry name" value="DNAG_N"/>
    <property type="match status" value="1"/>
</dbReference>
<evidence type="ECO:0000256" key="11">
    <source>
        <dbReference type="ARBA" id="ARBA00023163"/>
    </source>
</evidence>
<dbReference type="PROSITE" id="PS50880">
    <property type="entry name" value="TOPRIM"/>
    <property type="match status" value="1"/>
</dbReference>
<dbReference type="NCBIfam" id="TIGR01391">
    <property type="entry name" value="dnaG"/>
    <property type="match status" value="1"/>
</dbReference>
<keyword evidence="2 12" id="KW-0639">Primosome</keyword>
<evidence type="ECO:0000256" key="5">
    <source>
        <dbReference type="ARBA" id="ARBA00022705"/>
    </source>
</evidence>
<evidence type="ECO:0000256" key="2">
    <source>
        <dbReference type="ARBA" id="ARBA00022515"/>
    </source>
</evidence>
<dbReference type="PANTHER" id="PTHR30313:SF2">
    <property type="entry name" value="DNA PRIMASE"/>
    <property type="match status" value="1"/>
</dbReference>
<name>A0A833LXJ2_9LEPT</name>
<evidence type="ECO:0000256" key="12">
    <source>
        <dbReference type="HAMAP-Rule" id="MF_00974"/>
    </source>
</evidence>